<evidence type="ECO:0000256" key="1">
    <source>
        <dbReference type="SAM" id="Coils"/>
    </source>
</evidence>
<keyword evidence="4" id="KW-1185">Reference proteome</keyword>
<dbReference type="Proteomes" id="UP001321749">
    <property type="component" value="Unassembled WGS sequence"/>
</dbReference>
<gene>
    <name evidence="3" type="ORF">QBC42DRAFT_300452</name>
</gene>
<accession>A0AAV9HF64</accession>
<evidence type="ECO:0000313" key="4">
    <source>
        <dbReference type="Proteomes" id="UP001321749"/>
    </source>
</evidence>
<protein>
    <submittedName>
        <fullName evidence="3">Uncharacterized protein</fullName>
    </submittedName>
</protein>
<proteinExistence type="predicted"/>
<reference evidence="3" key="2">
    <citation type="submission" date="2023-06" db="EMBL/GenBank/DDBJ databases">
        <authorList>
            <consortium name="Lawrence Berkeley National Laboratory"/>
            <person name="Mondo S.J."/>
            <person name="Hensen N."/>
            <person name="Bonometti L."/>
            <person name="Westerberg I."/>
            <person name="Brannstrom I.O."/>
            <person name="Guillou S."/>
            <person name="Cros-Aarteil S."/>
            <person name="Calhoun S."/>
            <person name="Haridas S."/>
            <person name="Kuo A."/>
            <person name="Pangilinan J."/>
            <person name="Riley R."/>
            <person name="Labutti K."/>
            <person name="Andreopoulos B."/>
            <person name="Lipzen A."/>
            <person name="Chen C."/>
            <person name="Yanf M."/>
            <person name="Daum C."/>
            <person name="Ng V."/>
            <person name="Clum A."/>
            <person name="Steindorff A."/>
            <person name="Ohm R."/>
            <person name="Martin F."/>
            <person name="Silar P."/>
            <person name="Natvig D."/>
            <person name="Lalanne C."/>
            <person name="Gautier V."/>
            <person name="Ament-Velasquez S.L."/>
            <person name="Kruys A."/>
            <person name="Hutchinson M.I."/>
            <person name="Powell A.J."/>
            <person name="Barry K."/>
            <person name="Miller A.N."/>
            <person name="Grigoriev I.V."/>
            <person name="Debuchy R."/>
            <person name="Gladieux P."/>
            <person name="Thoren M.H."/>
            <person name="Johannesson H."/>
        </authorList>
    </citation>
    <scope>NUCLEOTIDE SEQUENCE</scope>
    <source>
        <strain evidence="3">PSN324</strain>
    </source>
</reference>
<reference evidence="3" key="1">
    <citation type="journal article" date="2023" name="Mol. Phylogenet. Evol.">
        <title>Genome-scale phylogeny and comparative genomics of the fungal order Sordariales.</title>
        <authorList>
            <person name="Hensen N."/>
            <person name="Bonometti L."/>
            <person name="Westerberg I."/>
            <person name="Brannstrom I.O."/>
            <person name="Guillou S."/>
            <person name="Cros-Aarteil S."/>
            <person name="Calhoun S."/>
            <person name="Haridas S."/>
            <person name="Kuo A."/>
            <person name="Mondo S."/>
            <person name="Pangilinan J."/>
            <person name="Riley R."/>
            <person name="LaButti K."/>
            <person name="Andreopoulos B."/>
            <person name="Lipzen A."/>
            <person name="Chen C."/>
            <person name="Yan M."/>
            <person name="Daum C."/>
            <person name="Ng V."/>
            <person name="Clum A."/>
            <person name="Steindorff A."/>
            <person name="Ohm R.A."/>
            <person name="Martin F."/>
            <person name="Silar P."/>
            <person name="Natvig D.O."/>
            <person name="Lalanne C."/>
            <person name="Gautier V."/>
            <person name="Ament-Velasquez S.L."/>
            <person name="Kruys A."/>
            <person name="Hutchinson M.I."/>
            <person name="Powell A.J."/>
            <person name="Barry K."/>
            <person name="Miller A.N."/>
            <person name="Grigoriev I.V."/>
            <person name="Debuchy R."/>
            <person name="Gladieux P."/>
            <person name="Hiltunen Thoren M."/>
            <person name="Johannesson H."/>
        </authorList>
    </citation>
    <scope>NUCLEOTIDE SEQUENCE</scope>
    <source>
        <strain evidence="3">PSN324</strain>
    </source>
</reference>
<evidence type="ECO:0000256" key="2">
    <source>
        <dbReference type="SAM" id="MobiDB-lite"/>
    </source>
</evidence>
<organism evidence="3 4">
    <name type="scientific">Cladorrhinum samala</name>
    <dbReference type="NCBI Taxonomy" id="585594"/>
    <lineage>
        <taxon>Eukaryota</taxon>
        <taxon>Fungi</taxon>
        <taxon>Dikarya</taxon>
        <taxon>Ascomycota</taxon>
        <taxon>Pezizomycotina</taxon>
        <taxon>Sordariomycetes</taxon>
        <taxon>Sordariomycetidae</taxon>
        <taxon>Sordariales</taxon>
        <taxon>Podosporaceae</taxon>
        <taxon>Cladorrhinum</taxon>
    </lineage>
</organism>
<comment type="caution">
    <text evidence="3">The sequence shown here is derived from an EMBL/GenBank/DDBJ whole genome shotgun (WGS) entry which is preliminary data.</text>
</comment>
<dbReference type="AlphaFoldDB" id="A0AAV9HF64"/>
<keyword evidence="1" id="KW-0175">Coiled coil</keyword>
<feature type="region of interest" description="Disordered" evidence="2">
    <location>
        <begin position="399"/>
        <end position="432"/>
    </location>
</feature>
<feature type="compositionally biased region" description="Basic and acidic residues" evidence="2">
    <location>
        <begin position="416"/>
        <end position="432"/>
    </location>
</feature>
<sequence>MSRKSKSSKSKADKQVKSGESTGRSAPADNERNTHANNEGGIAESSSSFDSDDIMPAEGSSTDKLVAVNVVDKGCTGTTAGLINLDRDMVLSDQQYQAVRNVVNDVLASTQITNTVANINRRVTTLGTNVEAHGSHLDSLGMSVTAIGATIETLSTNVAAIDVAAIDDNMKTLDAAIENQGERTNTLERQVATVETHRRALTSRIDRGHNEINAKIDDLTNRMDSLHITNNEVIQNNEQGLKTHGNRLRDFTTEYDRRITRVASTMTEEFTGINQKVDQLRAEFTELRDVIRDLRNYKAQLRNDTDELRNDVRRLCNELRKTPNEIAQIRNDTAQGRNNMVHIRQPAVAREVALLPRPQVSAREEFAAPRRRAGRIIQMPVQYPDGMVRYQLFEEDDLALPRQDPQQAPMGYGYPRQEDRSDDPRYKRLRED</sequence>
<name>A0AAV9HF64_9PEZI</name>
<dbReference type="EMBL" id="MU865077">
    <property type="protein sequence ID" value="KAK4458233.1"/>
    <property type="molecule type" value="Genomic_DNA"/>
</dbReference>
<feature type="region of interest" description="Disordered" evidence="2">
    <location>
        <begin position="1"/>
        <end position="57"/>
    </location>
</feature>
<feature type="coiled-coil region" evidence="1">
    <location>
        <begin position="277"/>
        <end position="318"/>
    </location>
</feature>
<evidence type="ECO:0000313" key="3">
    <source>
        <dbReference type="EMBL" id="KAK4458233.1"/>
    </source>
</evidence>